<name>A0A843YSJ9_9BURK</name>
<protein>
    <submittedName>
        <fullName evidence="2">Endonuclease</fullName>
    </submittedName>
</protein>
<keyword evidence="3" id="KW-1185">Reference proteome</keyword>
<dbReference type="Gene3D" id="3.60.10.10">
    <property type="entry name" value="Endonuclease/exonuclease/phosphatase"/>
    <property type="match status" value="1"/>
</dbReference>
<keyword evidence="2" id="KW-0378">Hydrolase</keyword>
<dbReference type="Pfam" id="PF03372">
    <property type="entry name" value="Exo_endo_phos"/>
    <property type="match status" value="1"/>
</dbReference>
<dbReference type="GO" id="GO:0004519">
    <property type="term" value="F:endonuclease activity"/>
    <property type="evidence" value="ECO:0007669"/>
    <property type="project" value="UniProtKB-KW"/>
</dbReference>
<dbReference type="PANTHER" id="PTHR14859">
    <property type="entry name" value="CALCOFLUOR WHITE HYPERSENSITIVE PROTEIN PRECURSOR"/>
    <property type="match status" value="1"/>
</dbReference>
<reference evidence="2 3" key="1">
    <citation type="submission" date="2019-10" db="EMBL/GenBank/DDBJ databases">
        <title>Glaciimonas soli sp. nov., a psychrophilic bacterium isolated from the forest soil of a high elevation mountain in Taiwan.</title>
        <authorList>
            <person name="Wang L.-T."/>
            <person name="Shieh W.Y."/>
        </authorList>
    </citation>
    <scope>NUCLEOTIDE SEQUENCE [LARGE SCALE GENOMIC DNA]</scope>
    <source>
        <strain evidence="2 3">GS1</strain>
    </source>
</reference>
<keyword evidence="2" id="KW-0255">Endonuclease</keyword>
<dbReference type="GO" id="GO:0016020">
    <property type="term" value="C:membrane"/>
    <property type="evidence" value="ECO:0007669"/>
    <property type="project" value="GOC"/>
</dbReference>
<evidence type="ECO:0000259" key="1">
    <source>
        <dbReference type="Pfam" id="PF03372"/>
    </source>
</evidence>
<sequence length="285" mass="31458">MKIRIATYNIHKGVSSFGSRPRVHALKQALTQMEADVFFLQEVQGRHDLHAARHTAHWPEQSQQDFLAGDSHHAAYGMNAVYDHGHHGNALLSRFPIGSSRNQDVSDHAYEARGILHCVLQTPKGDIHCYVVHLGLFGGGRKRQTAALIEAVRSSAPPDAPVIIAGDFNDWGNRLSEMLCARLHVTEIFDENLSKPSIADYMNTITNPESRTVPGVLSGLAANIKASLKLSIKPARTFPAMLPWLRLDRIYTRGFTVESAEVLHGPAWAKLSDHAPIVAMLELKS</sequence>
<evidence type="ECO:0000313" key="3">
    <source>
        <dbReference type="Proteomes" id="UP000451565"/>
    </source>
</evidence>
<dbReference type="InterPro" id="IPR005135">
    <property type="entry name" value="Endo/exonuclease/phosphatase"/>
</dbReference>
<comment type="caution">
    <text evidence="2">The sequence shown here is derived from an EMBL/GenBank/DDBJ whole genome shotgun (WGS) entry which is preliminary data.</text>
</comment>
<dbReference type="GO" id="GO:0006506">
    <property type="term" value="P:GPI anchor biosynthetic process"/>
    <property type="evidence" value="ECO:0007669"/>
    <property type="project" value="TreeGrafter"/>
</dbReference>
<organism evidence="2 3">
    <name type="scientific">Glaciimonas soli</name>
    <dbReference type="NCBI Taxonomy" id="2590999"/>
    <lineage>
        <taxon>Bacteria</taxon>
        <taxon>Pseudomonadati</taxon>
        <taxon>Pseudomonadota</taxon>
        <taxon>Betaproteobacteria</taxon>
        <taxon>Burkholderiales</taxon>
        <taxon>Oxalobacteraceae</taxon>
        <taxon>Glaciimonas</taxon>
    </lineage>
</organism>
<dbReference type="InterPro" id="IPR051916">
    <property type="entry name" value="GPI-anchor_lipid_remodeler"/>
</dbReference>
<feature type="domain" description="Endonuclease/exonuclease/phosphatase" evidence="1">
    <location>
        <begin position="6"/>
        <end position="274"/>
    </location>
</feature>
<gene>
    <name evidence="2" type="ORF">GEV47_06520</name>
</gene>
<proteinExistence type="predicted"/>
<evidence type="ECO:0000313" key="2">
    <source>
        <dbReference type="EMBL" id="MQR00331.1"/>
    </source>
</evidence>
<accession>A0A843YSJ9</accession>
<dbReference type="InterPro" id="IPR036691">
    <property type="entry name" value="Endo/exonu/phosph_ase_sf"/>
</dbReference>
<dbReference type="PANTHER" id="PTHR14859:SF1">
    <property type="entry name" value="PGAP2-INTERACTING PROTEIN"/>
    <property type="match status" value="1"/>
</dbReference>
<dbReference type="SUPFAM" id="SSF56219">
    <property type="entry name" value="DNase I-like"/>
    <property type="match status" value="1"/>
</dbReference>
<dbReference type="AlphaFoldDB" id="A0A843YSJ9"/>
<dbReference type="RefSeq" id="WP_153233941.1">
    <property type="nucleotide sequence ID" value="NZ_WINI01000003.1"/>
</dbReference>
<keyword evidence="2" id="KW-0540">Nuclease</keyword>
<dbReference type="OrthoDB" id="9793162at2"/>
<dbReference type="EMBL" id="WINI01000003">
    <property type="protein sequence ID" value="MQR00331.1"/>
    <property type="molecule type" value="Genomic_DNA"/>
</dbReference>
<dbReference type="Proteomes" id="UP000451565">
    <property type="component" value="Unassembled WGS sequence"/>
</dbReference>